<keyword evidence="2" id="KW-1185">Reference proteome</keyword>
<dbReference type="AlphaFoldDB" id="L8WH56"/>
<dbReference type="EMBL" id="AFRT01005537">
    <property type="protein sequence ID" value="ELU35714.1"/>
    <property type="molecule type" value="Genomic_DNA"/>
</dbReference>
<comment type="caution">
    <text evidence="1">The sequence shown here is derived from an EMBL/GenBank/DDBJ whole genome shotgun (WGS) entry which is preliminary data.</text>
</comment>
<evidence type="ECO:0000313" key="2">
    <source>
        <dbReference type="Proteomes" id="UP000011668"/>
    </source>
</evidence>
<protein>
    <submittedName>
        <fullName evidence="1">Uncharacterized protein</fullName>
    </submittedName>
</protein>
<dbReference type="Proteomes" id="UP000011668">
    <property type="component" value="Unassembled WGS sequence"/>
</dbReference>
<sequence length="172" mass="19016">MSTKTIARFTFPLPSSAVRAMGRTRSGYWSTLLFGSRCRTRALGSGSRTWRKNDCFRHSCRRPVGFGKVGKGPVWASHLLGILLLLVEGDWASSPNGQLAARFGSSSRSASVVKPLQVCMLHGPETPRSMLSISRVDGIRKRSPETWIRQREISTRRTGAGRRFHPGLAMGM</sequence>
<proteinExistence type="predicted"/>
<gene>
    <name evidence="1" type="ORF">AG1IA_10256</name>
</gene>
<dbReference type="HOGENOM" id="CLU_1556318_0_0_1"/>
<evidence type="ECO:0000313" key="1">
    <source>
        <dbReference type="EMBL" id="ELU35714.1"/>
    </source>
</evidence>
<reference evidence="1 2" key="1">
    <citation type="journal article" date="2013" name="Nat. Commun.">
        <title>The evolution and pathogenic mechanisms of the rice sheath blight pathogen.</title>
        <authorList>
            <person name="Zheng A."/>
            <person name="Lin R."/>
            <person name="Xu L."/>
            <person name="Qin P."/>
            <person name="Tang C."/>
            <person name="Ai P."/>
            <person name="Zhang D."/>
            <person name="Liu Y."/>
            <person name="Sun Z."/>
            <person name="Feng H."/>
            <person name="Wang Y."/>
            <person name="Chen Y."/>
            <person name="Liang X."/>
            <person name="Fu R."/>
            <person name="Li Q."/>
            <person name="Zhang J."/>
            <person name="Yu X."/>
            <person name="Xie Z."/>
            <person name="Ding L."/>
            <person name="Guan P."/>
            <person name="Tang J."/>
            <person name="Liang Y."/>
            <person name="Wang S."/>
            <person name="Deng Q."/>
            <person name="Li S."/>
            <person name="Zhu J."/>
            <person name="Wang L."/>
            <person name="Liu H."/>
            <person name="Li P."/>
        </authorList>
    </citation>
    <scope>NUCLEOTIDE SEQUENCE [LARGE SCALE GENOMIC DNA]</scope>
    <source>
        <strain evidence="2">AG-1 IA</strain>
    </source>
</reference>
<organism evidence="1 2">
    <name type="scientific">Thanatephorus cucumeris (strain AG1-IA)</name>
    <name type="common">Rice sheath blight fungus</name>
    <name type="synonym">Rhizoctonia solani</name>
    <dbReference type="NCBI Taxonomy" id="983506"/>
    <lineage>
        <taxon>Eukaryota</taxon>
        <taxon>Fungi</taxon>
        <taxon>Dikarya</taxon>
        <taxon>Basidiomycota</taxon>
        <taxon>Agaricomycotina</taxon>
        <taxon>Agaricomycetes</taxon>
        <taxon>Cantharellales</taxon>
        <taxon>Ceratobasidiaceae</taxon>
        <taxon>Rhizoctonia</taxon>
        <taxon>Rhizoctonia solani AG-1</taxon>
    </lineage>
</organism>
<accession>L8WH56</accession>
<name>L8WH56_THACA</name>